<feature type="compositionally biased region" description="Acidic residues" evidence="6">
    <location>
        <begin position="134"/>
        <end position="157"/>
    </location>
</feature>
<gene>
    <name evidence="7" type="ORF">J1605_010331</name>
</gene>
<protein>
    <recommendedName>
        <fullName evidence="9">KN motif and ankyrin repeat domain-containing protein 1</fullName>
    </recommendedName>
</protein>
<keyword evidence="3 5" id="KW-0040">ANK repeat</keyword>
<dbReference type="FunFam" id="1.25.40.20:FF:000017">
    <property type="entry name" value="KN motif and ankyrin repeat domain-containing protein 1"/>
    <property type="match status" value="1"/>
</dbReference>
<keyword evidence="4" id="KW-0175">Coiled coil</keyword>
<dbReference type="InterPro" id="IPR036770">
    <property type="entry name" value="Ankyrin_rpt-contain_sf"/>
</dbReference>
<feature type="region of interest" description="Disordered" evidence="6">
    <location>
        <begin position="28"/>
        <end position="68"/>
    </location>
</feature>
<dbReference type="Pfam" id="PF12796">
    <property type="entry name" value="Ank_2"/>
    <property type="match status" value="2"/>
</dbReference>
<evidence type="ECO:0008006" key="9">
    <source>
        <dbReference type="Google" id="ProtNLM"/>
    </source>
</evidence>
<evidence type="ECO:0000256" key="6">
    <source>
        <dbReference type="SAM" id="MobiDB-lite"/>
    </source>
</evidence>
<evidence type="ECO:0000256" key="1">
    <source>
        <dbReference type="ARBA" id="ARBA00022553"/>
    </source>
</evidence>
<feature type="region of interest" description="Disordered" evidence="6">
    <location>
        <begin position="96"/>
        <end position="160"/>
    </location>
</feature>
<dbReference type="GO" id="GO:0035023">
    <property type="term" value="P:regulation of Rho protein signal transduction"/>
    <property type="evidence" value="ECO:0007669"/>
    <property type="project" value="UniProtKB-ARBA"/>
</dbReference>
<evidence type="ECO:0000256" key="5">
    <source>
        <dbReference type="PROSITE-ProRule" id="PRU00023"/>
    </source>
</evidence>
<dbReference type="PANTHER" id="PTHR24168">
    <property type="entry name" value="KN MOTIF AND ANKYRIN REPEAT DOMAIN-CONTAINING"/>
    <property type="match status" value="1"/>
</dbReference>
<evidence type="ECO:0000256" key="2">
    <source>
        <dbReference type="ARBA" id="ARBA00022737"/>
    </source>
</evidence>
<dbReference type="AlphaFoldDB" id="A0AB34GT76"/>
<dbReference type="GO" id="GO:0030837">
    <property type="term" value="P:negative regulation of actin filament polymerization"/>
    <property type="evidence" value="ECO:0007669"/>
    <property type="project" value="InterPro"/>
</dbReference>
<dbReference type="GO" id="GO:0005856">
    <property type="term" value="C:cytoskeleton"/>
    <property type="evidence" value="ECO:0007669"/>
    <property type="project" value="TreeGrafter"/>
</dbReference>
<dbReference type="Gene3D" id="1.25.40.20">
    <property type="entry name" value="Ankyrin repeat-containing domain"/>
    <property type="match status" value="1"/>
</dbReference>
<dbReference type="PRINTS" id="PR01415">
    <property type="entry name" value="ANKYRIN"/>
</dbReference>
<keyword evidence="8" id="KW-1185">Reference proteome</keyword>
<evidence type="ECO:0000256" key="3">
    <source>
        <dbReference type="ARBA" id="ARBA00023043"/>
    </source>
</evidence>
<name>A0AB34GT76_ESCRO</name>
<feature type="compositionally biased region" description="Low complexity" evidence="6">
    <location>
        <begin position="122"/>
        <end position="133"/>
    </location>
</feature>
<keyword evidence="1" id="KW-0597">Phosphoprotein</keyword>
<organism evidence="7 8">
    <name type="scientific">Eschrichtius robustus</name>
    <name type="common">California gray whale</name>
    <name type="synonym">Eschrichtius gibbosus</name>
    <dbReference type="NCBI Taxonomy" id="9764"/>
    <lineage>
        <taxon>Eukaryota</taxon>
        <taxon>Metazoa</taxon>
        <taxon>Chordata</taxon>
        <taxon>Craniata</taxon>
        <taxon>Vertebrata</taxon>
        <taxon>Euteleostomi</taxon>
        <taxon>Mammalia</taxon>
        <taxon>Eutheria</taxon>
        <taxon>Laurasiatheria</taxon>
        <taxon>Artiodactyla</taxon>
        <taxon>Whippomorpha</taxon>
        <taxon>Cetacea</taxon>
        <taxon>Mysticeti</taxon>
        <taxon>Eschrichtiidae</taxon>
        <taxon>Eschrichtius</taxon>
    </lineage>
</organism>
<feature type="repeat" description="ANK" evidence="5">
    <location>
        <begin position="241"/>
        <end position="263"/>
    </location>
</feature>
<keyword evidence="2" id="KW-0677">Repeat</keyword>
<feature type="repeat" description="ANK" evidence="5">
    <location>
        <begin position="346"/>
        <end position="367"/>
    </location>
</feature>
<dbReference type="SMART" id="SM00248">
    <property type="entry name" value="ANK"/>
    <property type="match status" value="6"/>
</dbReference>
<dbReference type="InterPro" id="IPR002110">
    <property type="entry name" value="Ankyrin_rpt"/>
</dbReference>
<dbReference type="PROSITE" id="PS50297">
    <property type="entry name" value="ANK_REP_REGION"/>
    <property type="match status" value="3"/>
</dbReference>
<evidence type="ECO:0000313" key="8">
    <source>
        <dbReference type="Proteomes" id="UP001159641"/>
    </source>
</evidence>
<dbReference type="Proteomes" id="UP001159641">
    <property type="component" value="Unassembled WGS sequence"/>
</dbReference>
<dbReference type="EMBL" id="JAIQCJ010002113">
    <property type="protein sequence ID" value="KAJ8782352.1"/>
    <property type="molecule type" value="Genomic_DNA"/>
</dbReference>
<dbReference type="PROSITE" id="PS50088">
    <property type="entry name" value="ANK_REPEAT"/>
    <property type="match status" value="3"/>
</dbReference>
<accession>A0AB34GT76</accession>
<reference evidence="7 8" key="1">
    <citation type="submission" date="2022-11" db="EMBL/GenBank/DDBJ databases">
        <title>Whole genome sequence of Eschrichtius robustus ER-17-0199.</title>
        <authorList>
            <person name="Bruniche-Olsen A."/>
            <person name="Black A.N."/>
            <person name="Fields C.J."/>
            <person name="Walden K."/>
            <person name="Dewoody J.A."/>
        </authorList>
    </citation>
    <scope>NUCLEOTIDE SEQUENCE [LARGE SCALE GENOMIC DNA]</scope>
    <source>
        <strain evidence="7">ER-17-0199</strain>
        <tissue evidence="7">Blubber</tissue>
    </source>
</reference>
<dbReference type="SUPFAM" id="SSF48403">
    <property type="entry name" value="Ankyrin repeat"/>
    <property type="match status" value="1"/>
</dbReference>
<evidence type="ECO:0000313" key="7">
    <source>
        <dbReference type="EMBL" id="KAJ8782352.1"/>
    </source>
</evidence>
<proteinExistence type="predicted"/>
<comment type="caution">
    <text evidence="7">The sequence shown here is derived from an EMBL/GenBank/DDBJ whole genome shotgun (WGS) entry which is preliminary data.</text>
</comment>
<dbReference type="GO" id="GO:0005737">
    <property type="term" value="C:cytoplasm"/>
    <property type="evidence" value="ECO:0007669"/>
    <property type="project" value="TreeGrafter"/>
</dbReference>
<sequence length="442" mass="47418">MGHESSEKGELISGSNLEYTCKCGSLQSGEPLNSQTSRHEQEVGTTEGKPISSEDTFPTQESTLSPVNLTDDQIAAGLYVCTNNESTLKSIMKKKDANKDSNGAKKNLQFVGINGGYETTSSDDSSSDESSSSESDDECDVPEYPPEEEEEEEEDEDTRGMAEGHHALNVEGFTSNRVEDEMQVPECEPEKRFCLNTLQHEWFRVSSQKSAIPAMVGDYIAAFEAISPDVLRHIINMADGNGNTALHYSVSHSNFEIVKLLLDADVCNVDHQNKAGYTPIMLAALAAVEAEKDMRVVEELFACGDVNAKASQAGQTALMLAVSHGRIDMVKGLLACGADVNIQDDEGSTALMCASEHGHVEIVKLLLAQPGCNGHLEDNDGSTALSIALEAGHKDIAVLLYAHINFVKAQSPLDAALPSPLAPELLLLVDCVPCSSSPRSGL</sequence>
<dbReference type="PANTHER" id="PTHR24168:SF19">
    <property type="entry name" value="KN MOTIF AND ANKYRIN REPEAT DOMAIN-CONTAINING PROTEIN 1"/>
    <property type="match status" value="1"/>
</dbReference>
<dbReference type="InterPro" id="IPR047184">
    <property type="entry name" value="KANK1-4"/>
</dbReference>
<evidence type="ECO:0000256" key="4">
    <source>
        <dbReference type="ARBA" id="ARBA00023054"/>
    </source>
</evidence>
<feature type="compositionally biased region" description="Polar residues" evidence="6">
    <location>
        <begin position="53"/>
        <end position="68"/>
    </location>
</feature>
<feature type="repeat" description="ANK" evidence="5">
    <location>
        <begin position="313"/>
        <end position="345"/>
    </location>
</feature>
<dbReference type="GO" id="GO:0090521">
    <property type="term" value="P:podocyte cell migration"/>
    <property type="evidence" value="ECO:0007669"/>
    <property type="project" value="UniProtKB-ARBA"/>
</dbReference>